<name>A0ABS7Z654_9SPHI</name>
<accession>A0ABS7Z654</accession>
<reference evidence="1" key="1">
    <citation type="submission" date="2020-10" db="EMBL/GenBank/DDBJ databases">
        <authorList>
            <person name="Lu T."/>
            <person name="Wang Q."/>
            <person name="Han X."/>
        </authorList>
    </citation>
    <scope>NUCLEOTIDE SEQUENCE</scope>
    <source>
        <strain evidence="1">WQ 366</strain>
    </source>
</reference>
<evidence type="ECO:0000313" key="2">
    <source>
        <dbReference type="Proteomes" id="UP001165302"/>
    </source>
</evidence>
<evidence type="ECO:0000313" key="1">
    <source>
        <dbReference type="EMBL" id="MCA5005668.1"/>
    </source>
</evidence>
<proteinExistence type="predicted"/>
<comment type="caution">
    <text evidence="1">The sequence shown here is derived from an EMBL/GenBank/DDBJ whole genome shotgun (WGS) entry which is preliminary data.</text>
</comment>
<sequence length="533" mass="62245">MTSPSSPDIKTAEEIENLILAETDFSKQLDIYTSNYSLVKNLGRLTTKGPKDIKFFCQCNTCSNEGSYEEKLVIYNMYFLPELRKVIDKIKGFSDYKDKLRFYDVYFDINGTQVFEGLNVTLSVRPTNSSENKVYNEFQYDRFLERYFQSSSVSMNNYYQRDFKSLRKLFNAKKLNATYPEQAASKEIALLNEYFEQHRDEKTRDLYQQLNDGATLDFSHEEWQFQQYLVIIEANEGMKFLRYLENLKQAATSYTQAFHEVVQQSDEAYESYSVVTWNLINRCIQEMKDKLYVLSNDDSRVAYLKTTLLSFKIPGFEDYFKEVEDFLGNDIKVNQGFEATRNVMSITADEKNTPLYEGVASVIKGRDCIVLEISEHVADVYPHIDFFKLMEVVDYRTRGTFWIGSPRLANKNTTGFLHQFPDAEKLYNSGVEKIEKGVYERNALDDLRLSLELLLKAILGNAKSLENQRAAITELFKNKQVSPQLANMFWTLIEQYSKYQNENVKHNDKIQVKEINFVLDLTNSFMKHLVQII</sequence>
<dbReference type="RefSeq" id="WP_225553620.1">
    <property type="nucleotide sequence ID" value="NZ_JADEYP010000019.1"/>
</dbReference>
<gene>
    <name evidence="1" type="ORF">IPZ78_10940</name>
</gene>
<organism evidence="1 2">
    <name type="scientific">Sphingobacterium bovistauri</name>
    <dbReference type="NCBI Taxonomy" id="2781959"/>
    <lineage>
        <taxon>Bacteria</taxon>
        <taxon>Pseudomonadati</taxon>
        <taxon>Bacteroidota</taxon>
        <taxon>Sphingobacteriia</taxon>
        <taxon>Sphingobacteriales</taxon>
        <taxon>Sphingobacteriaceae</taxon>
        <taxon>Sphingobacterium</taxon>
    </lineage>
</organism>
<protein>
    <submittedName>
        <fullName evidence="1">Uncharacterized protein</fullName>
    </submittedName>
</protein>
<dbReference type="EMBL" id="JADEYP010000019">
    <property type="protein sequence ID" value="MCA5005668.1"/>
    <property type="molecule type" value="Genomic_DNA"/>
</dbReference>
<dbReference type="Proteomes" id="UP001165302">
    <property type="component" value="Unassembled WGS sequence"/>
</dbReference>
<keyword evidence="2" id="KW-1185">Reference proteome</keyword>